<dbReference type="Proteomes" id="UP001049518">
    <property type="component" value="Chromosome"/>
</dbReference>
<gene>
    <name evidence="2" type="ORF">AGRA3207_002561</name>
</gene>
<dbReference type="PROSITE" id="PS50943">
    <property type="entry name" value="HTH_CROC1"/>
    <property type="match status" value="1"/>
</dbReference>
<dbReference type="InterPro" id="IPR010982">
    <property type="entry name" value="Lambda_DNA-bd_dom_sf"/>
</dbReference>
<evidence type="ECO:0000313" key="2">
    <source>
        <dbReference type="EMBL" id="QXJ21683.1"/>
    </source>
</evidence>
<dbReference type="SMART" id="SM00530">
    <property type="entry name" value="HTH_XRE"/>
    <property type="match status" value="1"/>
</dbReference>
<protein>
    <submittedName>
        <fullName evidence="2">Helix-turn-helix domain-containing protein</fullName>
    </submittedName>
</protein>
<reference evidence="2" key="1">
    <citation type="submission" date="2020-07" db="EMBL/GenBank/DDBJ databases">
        <authorList>
            <person name="Tarantini F.S."/>
            <person name="Hong K.W."/>
            <person name="Chan K.G."/>
        </authorList>
    </citation>
    <scope>NUCLEOTIDE SEQUENCE</scope>
    <source>
        <strain evidence="2">32-07</strain>
    </source>
</reference>
<dbReference type="EMBL" id="CP059572">
    <property type="protein sequence ID" value="QXJ21683.1"/>
    <property type="molecule type" value="Genomic_DNA"/>
</dbReference>
<dbReference type="Gene3D" id="1.10.260.40">
    <property type="entry name" value="lambda repressor-like DNA-binding domains"/>
    <property type="match status" value="1"/>
</dbReference>
<feature type="domain" description="HTH cro/C1-type" evidence="1">
    <location>
        <begin position="11"/>
        <end position="66"/>
    </location>
</feature>
<dbReference type="SUPFAM" id="SSF47413">
    <property type="entry name" value="lambda repressor-like DNA-binding domains"/>
    <property type="match status" value="1"/>
</dbReference>
<organism evidence="2 3">
    <name type="scientific">Actinomadura graeca</name>
    <dbReference type="NCBI Taxonomy" id="2750812"/>
    <lineage>
        <taxon>Bacteria</taxon>
        <taxon>Bacillati</taxon>
        <taxon>Actinomycetota</taxon>
        <taxon>Actinomycetes</taxon>
        <taxon>Streptosporangiales</taxon>
        <taxon>Thermomonosporaceae</taxon>
        <taxon>Actinomadura</taxon>
    </lineage>
</organism>
<evidence type="ECO:0000259" key="1">
    <source>
        <dbReference type="PROSITE" id="PS50943"/>
    </source>
</evidence>
<dbReference type="Pfam" id="PF13560">
    <property type="entry name" value="HTH_31"/>
    <property type="match status" value="1"/>
</dbReference>
<dbReference type="RefSeq" id="WP_231334853.1">
    <property type="nucleotide sequence ID" value="NZ_CP059572.1"/>
</dbReference>
<accession>A0ABX8QY42</accession>
<dbReference type="CDD" id="cd00093">
    <property type="entry name" value="HTH_XRE"/>
    <property type="match status" value="1"/>
</dbReference>
<sequence>MYDEATVGARLRELRRWRGMSMQTLADLAGLSQGHLSKLENGKVALDRRSHIAGLAAALRVSEVDLVGGPHLTPDPVQSAPHGHIPALRATLQANALMLPTTDWARPLADLTAAVLDELEPLRRACDYTAIGERLPDVLDELHVHTADPHDEQAQRIALRALVEACVCATFTAKNLGYPDLAYAAAARAAEAAHRLDEPVQVGKAAFLKVQTMPKTSQERTRLMAGHAADALEPYAGRPGALETLGMLTLSASLAAATLRDKAGAEHWLAEAARLAKRVPDEPMTNWQSFSTTNVGVWRVTIEVEQGAAGAAVLELTKGIDEAKLGRSSRKASFFADVGCGLARDRRTQREALHWFGRAEKVAPQRIRNSPTVREAVAVMLAQAKSVAVGRDLRRMAARMGIPH</sequence>
<keyword evidence="3" id="KW-1185">Reference proteome</keyword>
<evidence type="ECO:0000313" key="3">
    <source>
        <dbReference type="Proteomes" id="UP001049518"/>
    </source>
</evidence>
<dbReference type="InterPro" id="IPR001387">
    <property type="entry name" value="Cro/C1-type_HTH"/>
</dbReference>
<name>A0ABX8QY42_9ACTN</name>
<proteinExistence type="predicted"/>